<dbReference type="InParanoid" id="A0A7C8ILL3"/>
<reference evidence="1 2" key="1">
    <citation type="submission" date="2019-12" db="EMBL/GenBank/DDBJ databases">
        <title>Draft genome sequence of the ascomycete Xylaria multiplex DSM 110363.</title>
        <authorList>
            <person name="Buettner E."/>
            <person name="Kellner H."/>
        </authorList>
    </citation>
    <scope>NUCLEOTIDE SEQUENCE [LARGE SCALE GENOMIC DNA]</scope>
    <source>
        <strain evidence="1 2">DSM 110363</strain>
    </source>
</reference>
<dbReference type="Proteomes" id="UP000481858">
    <property type="component" value="Unassembled WGS sequence"/>
</dbReference>
<sequence length="159" mass="17586">MAQIPRKDPGPKPSKYLPQAIERELRTSVLDAIEHFHTIEDEAPHIIIGNRESGCHGVYFHRSSGTEFIFHHCKMAHATECKCIARAAAGETTYQIPPDLDNYRLRLILGKNVPFRLEPKLAGMVAMKIFLGMSVPQTLQMPAPEGSDIAPEEAGVSSP</sequence>
<protein>
    <submittedName>
        <fullName evidence="1">Uncharacterized protein</fullName>
    </submittedName>
</protein>
<comment type="caution">
    <text evidence="1">The sequence shown here is derived from an EMBL/GenBank/DDBJ whole genome shotgun (WGS) entry which is preliminary data.</text>
</comment>
<accession>A0A7C8ILL3</accession>
<keyword evidence="2" id="KW-1185">Reference proteome</keyword>
<name>A0A7C8ILL3_9PEZI</name>
<evidence type="ECO:0000313" key="1">
    <source>
        <dbReference type="EMBL" id="KAF2964143.1"/>
    </source>
</evidence>
<dbReference type="EMBL" id="WUBL01000164">
    <property type="protein sequence ID" value="KAF2964143.1"/>
    <property type="molecule type" value="Genomic_DNA"/>
</dbReference>
<dbReference type="OrthoDB" id="4767727at2759"/>
<organism evidence="1 2">
    <name type="scientific">Xylaria multiplex</name>
    <dbReference type="NCBI Taxonomy" id="323545"/>
    <lineage>
        <taxon>Eukaryota</taxon>
        <taxon>Fungi</taxon>
        <taxon>Dikarya</taxon>
        <taxon>Ascomycota</taxon>
        <taxon>Pezizomycotina</taxon>
        <taxon>Sordariomycetes</taxon>
        <taxon>Xylariomycetidae</taxon>
        <taxon>Xylariales</taxon>
        <taxon>Xylariaceae</taxon>
        <taxon>Xylaria</taxon>
    </lineage>
</organism>
<evidence type="ECO:0000313" key="2">
    <source>
        <dbReference type="Proteomes" id="UP000481858"/>
    </source>
</evidence>
<gene>
    <name evidence="1" type="ORF">GQX73_g9434</name>
</gene>
<proteinExistence type="predicted"/>
<dbReference type="AlphaFoldDB" id="A0A7C8ILL3"/>